<dbReference type="Pfam" id="PF13561">
    <property type="entry name" value="adh_short_C2"/>
    <property type="match status" value="1"/>
</dbReference>
<dbReference type="RefSeq" id="WP_071913097.1">
    <property type="nucleotide sequence ID" value="NZ_CP017637.1"/>
</dbReference>
<sequence length="257" mass="26138">MRLSGKTALITGGNSGIGLATAKLFVAEGAKVIITGRNKETLEAAAKELGPNGLALVADATDVAATEAAIKKGTEKFGKLDIVFANAGIPGSTPLGSTTLDVFEKVISTNLTGVFFTVQSALPYINDNASIILNGSVISVLGVPGYSAYGAAKAGVRALARIMASELSPRGIRVNVVAPGATRTPIWGAAIATPEAEKAFEKRLGLSTPLGRIAEPDHISKTVLFLASDDAGHIQGQEIFVDGGAVASPAGAPIYRG</sequence>
<accession>A0A1L3FDK7</accession>
<evidence type="ECO:0000259" key="3">
    <source>
        <dbReference type="SMART" id="SM00822"/>
    </source>
</evidence>
<dbReference type="FunFam" id="3.40.50.720:FF:000084">
    <property type="entry name" value="Short-chain dehydrogenase reductase"/>
    <property type="match status" value="1"/>
</dbReference>
<evidence type="ECO:0000313" key="4">
    <source>
        <dbReference type="EMBL" id="APG11370.1"/>
    </source>
</evidence>
<feature type="domain" description="Ketoreductase" evidence="3">
    <location>
        <begin position="6"/>
        <end position="180"/>
    </location>
</feature>
<evidence type="ECO:0000256" key="2">
    <source>
        <dbReference type="ARBA" id="ARBA00023002"/>
    </source>
</evidence>
<dbReference type="Gene3D" id="3.40.50.720">
    <property type="entry name" value="NAD(P)-binding Rossmann-like Domain"/>
    <property type="match status" value="1"/>
</dbReference>
<dbReference type="AlphaFoldDB" id="A0A1L3FDK7"/>
<dbReference type="OrthoDB" id="9803333at2"/>
<proteinExistence type="inferred from homology"/>
<dbReference type="PROSITE" id="PS00061">
    <property type="entry name" value="ADH_SHORT"/>
    <property type="match status" value="1"/>
</dbReference>
<dbReference type="InterPro" id="IPR020904">
    <property type="entry name" value="Sc_DH/Rdtase_CS"/>
</dbReference>
<dbReference type="InterPro" id="IPR057326">
    <property type="entry name" value="KR_dom"/>
</dbReference>
<comment type="similarity">
    <text evidence="1">Belongs to the short-chain dehydrogenases/reductases (SDR) family.</text>
</comment>
<dbReference type="InterPro" id="IPR036291">
    <property type="entry name" value="NAD(P)-bd_dom_sf"/>
</dbReference>
<dbReference type="InterPro" id="IPR002347">
    <property type="entry name" value="SDR_fam"/>
</dbReference>
<dbReference type="Proteomes" id="UP000181962">
    <property type="component" value="Chromosome"/>
</dbReference>
<dbReference type="GO" id="GO:0016491">
    <property type="term" value="F:oxidoreductase activity"/>
    <property type="evidence" value="ECO:0007669"/>
    <property type="project" value="UniProtKB-KW"/>
</dbReference>
<gene>
    <name evidence="4" type="ORF">BKD09_23840</name>
</gene>
<dbReference type="PRINTS" id="PR00081">
    <property type="entry name" value="GDHRDH"/>
</dbReference>
<dbReference type="PANTHER" id="PTHR43669">
    <property type="entry name" value="5-KETO-D-GLUCONATE 5-REDUCTASE"/>
    <property type="match status" value="1"/>
</dbReference>
<dbReference type="PRINTS" id="PR00080">
    <property type="entry name" value="SDRFAMILY"/>
</dbReference>
<organism evidence="4 5">
    <name type="scientific">Bradyrhizobium japonicum</name>
    <dbReference type="NCBI Taxonomy" id="375"/>
    <lineage>
        <taxon>Bacteria</taxon>
        <taxon>Pseudomonadati</taxon>
        <taxon>Pseudomonadota</taxon>
        <taxon>Alphaproteobacteria</taxon>
        <taxon>Hyphomicrobiales</taxon>
        <taxon>Nitrobacteraceae</taxon>
        <taxon>Bradyrhizobium</taxon>
    </lineage>
</organism>
<name>A0A1L3FDK7_BRAJP</name>
<keyword evidence="2" id="KW-0560">Oxidoreductase</keyword>
<reference evidence="4 5" key="1">
    <citation type="submission" date="2016-11" db="EMBL/GenBank/DDBJ databases">
        <title>Complete Genome Sequence of Bradyrhizobium sp. strain J5, an isolated from soybean nodule in Hokkaido.</title>
        <authorList>
            <person name="Kanehara K."/>
        </authorList>
    </citation>
    <scope>NUCLEOTIDE SEQUENCE [LARGE SCALE GENOMIC DNA]</scope>
    <source>
        <strain evidence="4 5">J5</strain>
    </source>
</reference>
<protein>
    <submittedName>
        <fullName evidence="4">Short-chain dehydrogenase</fullName>
    </submittedName>
</protein>
<dbReference type="PANTHER" id="PTHR43669:SF3">
    <property type="entry name" value="ALCOHOL DEHYDROGENASE, PUTATIVE (AFU_ORTHOLOGUE AFUA_3G03445)-RELATED"/>
    <property type="match status" value="1"/>
</dbReference>
<dbReference type="SUPFAM" id="SSF51735">
    <property type="entry name" value="NAD(P)-binding Rossmann-fold domains"/>
    <property type="match status" value="1"/>
</dbReference>
<dbReference type="CDD" id="cd05233">
    <property type="entry name" value="SDR_c"/>
    <property type="match status" value="1"/>
</dbReference>
<dbReference type="EMBL" id="CP017637">
    <property type="protein sequence ID" value="APG11370.1"/>
    <property type="molecule type" value="Genomic_DNA"/>
</dbReference>
<evidence type="ECO:0000256" key="1">
    <source>
        <dbReference type="ARBA" id="ARBA00006484"/>
    </source>
</evidence>
<dbReference type="SMART" id="SM00822">
    <property type="entry name" value="PKS_KR"/>
    <property type="match status" value="1"/>
</dbReference>
<evidence type="ECO:0000313" key="5">
    <source>
        <dbReference type="Proteomes" id="UP000181962"/>
    </source>
</evidence>